<name>A0A4R1B631_9BACT</name>
<feature type="compositionally biased region" description="Gly residues" evidence="1">
    <location>
        <begin position="33"/>
        <end position="42"/>
    </location>
</feature>
<keyword evidence="5" id="KW-1185">Reference proteome</keyword>
<dbReference type="RefSeq" id="WP_131450504.1">
    <property type="nucleotide sequence ID" value="NZ_SJZI01000052.1"/>
</dbReference>
<feature type="signal peptide" evidence="3">
    <location>
        <begin position="1"/>
        <end position="28"/>
    </location>
</feature>
<evidence type="ECO:0000256" key="3">
    <source>
        <dbReference type="SAM" id="SignalP"/>
    </source>
</evidence>
<sequence>MKHNLIYARAHRAALVLLLCGFQAAVWAQDGGSSSGGSGGGSSSSTTSSSSSTTSISEGVSGNWYNSPWVWVIGAAVFILLLVALLGGGRSRTTTVDTTTTRAGAGDRVTVEKTVRRDDIDEV</sequence>
<reference evidence="4 5" key="1">
    <citation type="submission" date="2019-03" db="EMBL/GenBank/DDBJ databases">
        <authorList>
            <person name="Kim M.K.M."/>
        </authorList>
    </citation>
    <scope>NUCLEOTIDE SEQUENCE [LARGE SCALE GENOMIC DNA]</scope>
    <source>
        <strain evidence="4 5">17J68-12</strain>
    </source>
</reference>
<evidence type="ECO:0000256" key="1">
    <source>
        <dbReference type="SAM" id="MobiDB-lite"/>
    </source>
</evidence>
<proteinExistence type="predicted"/>
<gene>
    <name evidence="4" type="ORF">EPD60_15840</name>
</gene>
<dbReference type="EMBL" id="SJZI01000052">
    <property type="protein sequence ID" value="TCJ12027.1"/>
    <property type="molecule type" value="Genomic_DNA"/>
</dbReference>
<dbReference type="AlphaFoldDB" id="A0A4R1B631"/>
<evidence type="ECO:0000256" key="2">
    <source>
        <dbReference type="SAM" id="Phobius"/>
    </source>
</evidence>
<evidence type="ECO:0000313" key="4">
    <source>
        <dbReference type="EMBL" id="TCJ12027.1"/>
    </source>
</evidence>
<feature type="region of interest" description="Disordered" evidence="1">
    <location>
        <begin position="30"/>
        <end position="62"/>
    </location>
</feature>
<protein>
    <submittedName>
        <fullName evidence="4">Uncharacterized protein</fullName>
    </submittedName>
</protein>
<evidence type="ECO:0000313" key="5">
    <source>
        <dbReference type="Proteomes" id="UP000295334"/>
    </source>
</evidence>
<feature type="compositionally biased region" description="Low complexity" evidence="1">
    <location>
        <begin position="43"/>
        <end position="62"/>
    </location>
</feature>
<accession>A0A4R1B631</accession>
<organism evidence="4 5">
    <name type="scientific">Flaviaesturariibacter flavus</name>
    <dbReference type="NCBI Taxonomy" id="2502780"/>
    <lineage>
        <taxon>Bacteria</taxon>
        <taxon>Pseudomonadati</taxon>
        <taxon>Bacteroidota</taxon>
        <taxon>Chitinophagia</taxon>
        <taxon>Chitinophagales</taxon>
        <taxon>Chitinophagaceae</taxon>
        <taxon>Flaviaestuariibacter</taxon>
    </lineage>
</organism>
<keyword evidence="3" id="KW-0732">Signal</keyword>
<keyword evidence="2" id="KW-0812">Transmembrane</keyword>
<dbReference type="Proteomes" id="UP000295334">
    <property type="component" value="Unassembled WGS sequence"/>
</dbReference>
<keyword evidence="2" id="KW-1133">Transmembrane helix</keyword>
<feature type="chain" id="PRO_5020348575" evidence="3">
    <location>
        <begin position="29"/>
        <end position="123"/>
    </location>
</feature>
<feature type="transmembrane region" description="Helical" evidence="2">
    <location>
        <begin position="69"/>
        <end position="87"/>
    </location>
</feature>
<keyword evidence="2" id="KW-0472">Membrane</keyword>
<comment type="caution">
    <text evidence="4">The sequence shown here is derived from an EMBL/GenBank/DDBJ whole genome shotgun (WGS) entry which is preliminary data.</text>
</comment>